<reference evidence="1 2" key="1">
    <citation type="journal article" date="2019" name="Nat. Med.">
        <title>A library of human gut bacterial isolates paired with longitudinal multiomics data enables mechanistic microbiome research.</title>
        <authorList>
            <person name="Poyet M."/>
            <person name="Groussin M."/>
            <person name="Gibbons S.M."/>
            <person name="Avila-Pacheco J."/>
            <person name="Jiang X."/>
            <person name="Kearney S.M."/>
            <person name="Perrotta A.R."/>
            <person name="Berdy B."/>
            <person name="Zhao S."/>
            <person name="Lieberman T.D."/>
            <person name="Swanson P.K."/>
            <person name="Smith M."/>
            <person name="Roesemann S."/>
            <person name="Alexander J.E."/>
            <person name="Rich S.A."/>
            <person name="Livny J."/>
            <person name="Vlamakis H."/>
            <person name="Clish C."/>
            <person name="Bullock K."/>
            <person name="Deik A."/>
            <person name="Scott J."/>
            <person name="Pierce K.A."/>
            <person name="Xavier R.J."/>
            <person name="Alm E.J."/>
        </authorList>
    </citation>
    <scope>NUCLEOTIDE SEQUENCE [LARGE SCALE GENOMIC DNA]</scope>
    <source>
        <strain evidence="1 2">BIOML-A17</strain>
    </source>
</reference>
<evidence type="ECO:0000313" key="2">
    <source>
        <dbReference type="Proteomes" id="UP000440773"/>
    </source>
</evidence>
<dbReference type="RefSeq" id="WP_151870650.1">
    <property type="nucleotide sequence ID" value="NZ_WCLO01000008.1"/>
</dbReference>
<proteinExistence type="predicted"/>
<accession>A0A6A2JTR8</accession>
<evidence type="ECO:0000313" key="1">
    <source>
        <dbReference type="EMBL" id="KAB5282201.1"/>
    </source>
</evidence>
<name>A0A6A2JTR8_BACSE</name>
<dbReference type="Gene3D" id="3.80.10.10">
    <property type="entry name" value="Ribonuclease Inhibitor"/>
    <property type="match status" value="1"/>
</dbReference>
<dbReference type="Proteomes" id="UP000440773">
    <property type="component" value="Unassembled WGS sequence"/>
</dbReference>
<organism evidence="1 2">
    <name type="scientific">Bacteroides stercoris</name>
    <dbReference type="NCBI Taxonomy" id="46506"/>
    <lineage>
        <taxon>Bacteria</taxon>
        <taxon>Pseudomonadati</taxon>
        <taxon>Bacteroidota</taxon>
        <taxon>Bacteroidia</taxon>
        <taxon>Bacteroidales</taxon>
        <taxon>Bacteroidaceae</taxon>
        <taxon>Bacteroides</taxon>
    </lineage>
</organism>
<dbReference type="EMBL" id="WCLP01000014">
    <property type="protein sequence ID" value="KAB5282201.1"/>
    <property type="molecule type" value="Genomic_DNA"/>
</dbReference>
<dbReference type="AlphaFoldDB" id="A0A6A2JTR8"/>
<gene>
    <name evidence="1" type="ORF">F9962_06905</name>
</gene>
<sequence>MERELIELQKKIYQEESKEYEFFIEYSSRLFFSSIGQFYDLYFYGDGYSDSVPFRMLLEFICKQEYADRIVSMRFDGPDEGANGTKNWDFELVANSNVMFLNLKQFKVQLSDYADHNCSIIGKDYYEDGMIAKLLVKMPALMSLSIPSAPDKSFFEIACHPLEDLRLQAGYDNQNFIRNLAQSNNFQSLISLDYSDIMDFNNATKDCYTSFEDFKVLFTSSAFSSVKRFVLRNSILNKEQLIELQCLNKHLQFMNIDAKGGQYVSHMKK</sequence>
<comment type="caution">
    <text evidence="1">The sequence shown here is derived from an EMBL/GenBank/DDBJ whole genome shotgun (WGS) entry which is preliminary data.</text>
</comment>
<protein>
    <submittedName>
        <fullName evidence="1">Uncharacterized protein</fullName>
    </submittedName>
</protein>
<dbReference type="InterPro" id="IPR032675">
    <property type="entry name" value="LRR_dom_sf"/>
</dbReference>